<dbReference type="Gene3D" id="3.50.30.30">
    <property type="match status" value="1"/>
</dbReference>
<feature type="domain" description="Peptidase M28" evidence="2">
    <location>
        <begin position="246"/>
        <end position="430"/>
    </location>
</feature>
<dbReference type="PANTHER" id="PTHR12147:SF26">
    <property type="entry name" value="PEPTIDASE M28 DOMAIN-CONTAINING PROTEIN"/>
    <property type="match status" value="1"/>
</dbReference>
<evidence type="ECO:0000313" key="4">
    <source>
        <dbReference type="Proteomes" id="UP000318055"/>
    </source>
</evidence>
<feature type="signal peptide" evidence="1">
    <location>
        <begin position="1"/>
        <end position="22"/>
    </location>
</feature>
<dbReference type="OrthoDB" id="9778250at2"/>
<evidence type="ECO:0000259" key="2">
    <source>
        <dbReference type="Pfam" id="PF04389"/>
    </source>
</evidence>
<dbReference type="Gene3D" id="3.40.630.10">
    <property type="entry name" value="Zn peptidases"/>
    <property type="match status" value="1"/>
</dbReference>
<organism evidence="3 4">
    <name type="scientific">Sphingomonas suaedae</name>
    <dbReference type="NCBI Taxonomy" id="2599297"/>
    <lineage>
        <taxon>Bacteria</taxon>
        <taxon>Pseudomonadati</taxon>
        <taxon>Pseudomonadota</taxon>
        <taxon>Alphaproteobacteria</taxon>
        <taxon>Sphingomonadales</taxon>
        <taxon>Sphingomonadaceae</taxon>
        <taxon>Sphingomonas</taxon>
    </lineage>
</organism>
<evidence type="ECO:0000256" key="1">
    <source>
        <dbReference type="SAM" id="SignalP"/>
    </source>
</evidence>
<dbReference type="GO" id="GO:0008235">
    <property type="term" value="F:metalloexopeptidase activity"/>
    <property type="evidence" value="ECO:0007669"/>
    <property type="project" value="InterPro"/>
</dbReference>
<feature type="chain" id="PRO_5022115748" evidence="1">
    <location>
        <begin position="23"/>
        <end position="464"/>
    </location>
</feature>
<dbReference type="GO" id="GO:0006508">
    <property type="term" value="P:proteolysis"/>
    <property type="evidence" value="ECO:0007669"/>
    <property type="project" value="InterPro"/>
</dbReference>
<sequence length="464" mass="48349">MKYQFAAALLLATATTTPHATAQTATPAPVVSAAPAEDWTVKPEWIAAHVRFLAGPELRGRGSATRDEAIAAAYVAARFQGYGLAPAPGADSYLQKVKVIRPRLDGDPALTVDGKAVAGATLLLGGAEKVEGTATLFTGDDAAAMPTGDVILSASAKLSPSAALRAVRGKGTKLLVLRASDQTAKLWDQIGRQPRLTAYLASQPPRDGLSVLILPAEAFDRAAKAAGKPVAMTLPGLVREEVETTNAIGYLPGTDPKAGVILLAAHLDHLGVQPDGTVMHGANDNASGTAAILELAHALSSGKRHRRGILFAAFGAEELGGFGSRAFADAPPVPLTDIVANIAIEMIGAQDPKLPAGTMMMTGYERSTLGPALAERGALVVKDPYPEQNFFERSDNYALARRGVVAHTISGWAVTPTYHSPKDTIDALDIPFMAGAVQSLIGPARWLADSDFRPDWTPGGKPGE</sequence>
<accession>A0A518RIA2</accession>
<dbReference type="PANTHER" id="PTHR12147">
    <property type="entry name" value="METALLOPEPTIDASE M28 FAMILY MEMBER"/>
    <property type="match status" value="1"/>
</dbReference>
<dbReference type="Proteomes" id="UP000318055">
    <property type="component" value="Chromosome"/>
</dbReference>
<keyword evidence="1" id="KW-0732">Signal</keyword>
<dbReference type="RefSeq" id="WP_145848536.1">
    <property type="nucleotide sequence ID" value="NZ_CP042239.1"/>
</dbReference>
<gene>
    <name evidence="3" type="ORF">FPZ54_15085</name>
</gene>
<keyword evidence="4" id="KW-1185">Reference proteome</keyword>
<dbReference type="SUPFAM" id="SSF53187">
    <property type="entry name" value="Zn-dependent exopeptidases"/>
    <property type="match status" value="1"/>
</dbReference>
<dbReference type="InterPro" id="IPR045175">
    <property type="entry name" value="M28_fam"/>
</dbReference>
<reference evidence="3 4" key="1">
    <citation type="submission" date="2019-07" db="EMBL/GenBank/DDBJ databases">
        <title>Sphingomonas alkalisoli sp. nov., isolated from rhizosphere soil of Suaedae salsa.</title>
        <authorList>
            <person name="Zhang H."/>
            <person name="Xu L."/>
            <person name="Zhang J.-X."/>
            <person name="Sun J.-Q."/>
        </authorList>
    </citation>
    <scope>NUCLEOTIDE SEQUENCE [LARGE SCALE GENOMIC DNA]</scope>
    <source>
        <strain evidence="3 4">XS-10</strain>
    </source>
</reference>
<dbReference type="InterPro" id="IPR007484">
    <property type="entry name" value="Peptidase_M28"/>
</dbReference>
<name>A0A518RIA2_9SPHN</name>
<proteinExistence type="predicted"/>
<dbReference type="Pfam" id="PF04389">
    <property type="entry name" value="Peptidase_M28"/>
    <property type="match status" value="1"/>
</dbReference>
<dbReference type="AlphaFoldDB" id="A0A518RIA2"/>
<dbReference type="EMBL" id="CP042239">
    <property type="protein sequence ID" value="QDX27197.1"/>
    <property type="molecule type" value="Genomic_DNA"/>
</dbReference>
<dbReference type="KEGG" id="ssua:FPZ54_15085"/>
<protein>
    <submittedName>
        <fullName evidence="3">M28 family peptidase</fullName>
    </submittedName>
</protein>
<evidence type="ECO:0000313" key="3">
    <source>
        <dbReference type="EMBL" id="QDX27197.1"/>
    </source>
</evidence>